<name>A0AAE0W763_9BIVA</name>
<protein>
    <submittedName>
        <fullName evidence="1">Uncharacterized protein</fullName>
    </submittedName>
</protein>
<reference evidence="1" key="1">
    <citation type="journal article" date="2021" name="Genome Biol. Evol.">
        <title>A High-Quality Reference Genome for a Parasitic Bivalve with Doubly Uniparental Inheritance (Bivalvia: Unionida).</title>
        <authorList>
            <person name="Smith C.H."/>
        </authorList>
    </citation>
    <scope>NUCLEOTIDE SEQUENCE</scope>
    <source>
        <strain evidence="1">CHS0354</strain>
    </source>
</reference>
<sequence>MKGLLELTCFKMKKKVQLSKGIIKLGGASIPCIKVGLHDDKVRKVRAADHYIIPEYSETLIDVFIEREDGDEQAICTEFVVEPKSQIVKSGCTTASIKQDAIVGQAYKHDGIHTTICNMEDAEEANNFNAVRRIKRHPLERNTTKGK</sequence>
<accession>A0AAE0W763</accession>
<proteinExistence type="predicted"/>
<organism evidence="1 2">
    <name type="scientific">Potamilus streckersoni</name>
    <dbReference type="NCBI Taxonomy" id="2493646"/>
    <lineage>
        <taxon>Eukaryota</taxon>
        <taxon>Metazoa</taxon>
        <taxon>Spiralia</taxon>
        <taxon>Lophotrochozoa</taxon>
        <taxon>Mollusca</taxon>
        <taxon>Bivalvia</taxon>
        <taxon>Autobranchia</taxon>
        <taxon>Heteroconchia</taxon>
        <taxon>Palaeoheterodonta</taxon>
        <taxon>Unionida</taxon>
        <taxon>Unionoidea</taxon>
        <taxon>Unionidae</taxon>
        <taxon>Ambleminae</taxon>
        <taxon>Lampsilini</taxon>
        <taxon>Potamilus</taxon>
    </lineage>
</organism>
<reference evidence="1" key="2">
    <citation type="journal article" date="2021" name="Genome Biol. Evol.">
        <title>Developing a high-quality reference genome for a parasitic bivalve with doubly uniparental inheritance (Bivalvia: Unionida).</title>
        <authorList>
            <person name="Smith C.H."/>
        </authorList>
    </citation>
    <scope>NUCLEOTIDE SEQUENCE</scope>
    <source>
        <strain evidence="1">CHS0354</strain>
        <tissue evidence="1">Mantle</tissue>
    </source>
</reference>
<evidence type="ECO:0000313" key="1">
    <source>
        <dbReference type="EMBL" id="KAK3604633.1"/>
    </source>
</evidence>
<dbReference type="Proteomes" id="UP001195483">
    <property type="component" value="Unassembled WGS sequence"/>
</dbReference>
<keyword evidence="2" id="KW-1185">Reference proteome</keyword>
<reference evidence="1" key="3">
    <citation type="submission" date="2023-05" db="EMBL/GenBank/DDBJ databases">
        <authorList>
            <person name="Smith C.H."/>
        </authorList>
    </citation>
    <scope>NUCLEOTIDE SEQUENCE</scope>
    <source>
        <strain evidence="1">CHS0354</strain>
        <tissue evidence="1">Mantle</tissue>
    </source>
</reference>
<comment type="caution">
    <text evidence="1">The sequence shown here is derived from an EMBL/GenBank/DDBJ whole genome shotgun (WGS) entry which is preliminary data.</text>
</comment>
<dbReference type="AlphaFoldDB" id="A0AAE0W763"/>
<dbReference type="EMBL" id="JAEAOA010001738">
    <property type="protein sequence ID" value="KAK3604633.1"/>
    <property type="molecule type" value="Genomic_DNA"/>
</dbReference>
<gene>
    <name evidence="1" type="ORF">CHS0354_028993</name>
</gene>
<evidence type="ECO:0000313" key="2">
    <source>
        <dbReference type="Proteomes" id="UP001195483"/>
    </source>
</evidence>